<dbReference type="Gene3D" id="3.40.50.150">
    <property type="entry name" value="Vaccinia Virus protein VP39"/>
    <property type="match status" value="1"/>
</dbReference>
<evidence type="ECO:0000313" key="3">
    <source>
        <dbReference type="Proteomes" id="UP001162131"/>
    </source>
</evidence>
<reference evidence="2" key="1">
    <citation type="submission" date="2021-09" db="EMBL/GenBank/DDBJ databases">
        <authorList>
            <consortium name="AG Swart"/>
            <person name="Singh M."/>
            <person name="Singh A."/>
            <person name="Seah K."/>
            <person name="Emmerich C."/>
        </authorList>
    </citation>
    <scope>NUCLEOTIDE SEQUENCE</scope>
    <source>
        <strain evidence="2">ATCC30299</strain>
    </source>
</reference>
<organism evidence="2 3">
    <name type="scientific">Blepharisma stoltei</name>
    <dbReference type="NCBI Taxonomy" id="1481888"/>
    <lineage>
        <taxon>Eukaryota</taxon>
        <taxon>Sar</taxon>
        <taxon>Alveolata</taxon>
        <taxon>Ciliophora</taxon>
        <taxon>Postciliodesmatophora</taxon>
        <taxon>Heterotrichea</taxon>
        <taxon>Heterotrichida</taxon>
        <taxon>Blepharismidae</taxon>
        <taxon>Blepharisma</taxon>
    </lineage>
</organism>
<dbReference type="SUPFAM" id="SSF53335">
    <property type="entry name" value="S-adenosyl-L-methionine-dependent methyltransferases"/>
    <property type="match status" value="1"/>
</dbReference>
<dbReference type="PANTHER" id="PTHR43591">
    <property type="entry name" value="METHYLTRANSFERASE"/>
    <property type="match status" value="1"/>
</dbReference>
<proteinExistence type="predicted"/>
<dbReference type="EMBL" id="CAJZBQ010000003">
    <property type="protein sequence ID" value="CAG9311106.1"/>
    <property type="molecule type" value="Genomic_DNA"/>
</dbReference>
<sequence>MALSHPSVSEVQAYWNAASEWYIESAEVSALTIYSALLPVIDTKNAHKICDVACGSGREISLLLSLLPQDSEIWASDISDAMVDKALQRNLPRTHIIQASNDALPYIDNNFDRYIANLSLMYVPDASLMIREAWRVLAPGGIAIFSVWGRREHCTLEALWEQALFDVVGSQAKSKRSPFYLSDSGELKSLVKNCGFNKVFSYFTAAPFAGTGFEETMSFYAHFPRVLAIKNQYDESTFQRFWTRLTELVQEIVEKEEVLMFDVQVVLAYK</sequence>
<dbReference type="Pfam" id="PF08241">
    <property type="entry name" value="Methyltransf_11"/>
    <property type="match status" value="1"/>
</dbReference>
<evidence type="ECO:0000313" key="2">
    <source>
        <dbReference type="EMBL" id="CAG9311106.1"/>
    </source>
</evidence>
<gene>
    <name evidence="2" type="ORF">BSTOLATCC_MIC2808</name>
</gene>
<dbReference type="InterPro" id="IPR029063">
    <property type="entry name" value="SAM-dependent_MTases_sf"/>
</dbReference>
<dbReference type="GO" id="GO:0008757">
    <property type="term" value="F:S-adenosylmethionine-dependent methyltransferase activity"/>
    <property type="evidence" value="ECO:0007669"/>
    <property type="project" value="InterPro"/>
</dbReference>
<dbReference type="CDD" id="cd02440">
    <property type="entry name" value="AdoMet_MTases"/>
    <property type="match status" value="1"/>
</dbReference>
<accession>A0AAU9ICG8</accession>
<dbReference type="AlphaFoldDB" id="A0AAU9ICG8"/>
<feature type="domain" description="Methyltransferase type 11" evidence="1">
    <location>
        <begin position="51"/>
        <end position="145"/>
    </location>
</feature>
<protein>
    <recommendedName>
        <fullName evidence="1">Methyltransferase type 11 domain-containing protein</fullName>
    </recommendedName>
</protein>
<dbReference type="PANTHER" id="PTHR43591:SF24">
    <property type="entry name" value="2-METHOXY-6-POLYPRENYL-1,4-BENZOQUINOL METHYLASE, MITOCHONDRIAL"/>
    <property type="match status" value="1"/>
</dbReference>
<comment type="caution">
    <text evidence="2">The sequence shown here is derived from an EMBL/GenBank/DDBJ whole genome shotgun (WGS) entry which is preliminary data.</text>
</comment>
<keyword evidence="3" id="KW-1185">Reference proteome</keyword>
<dbReference type="Proteomes" id="UP001162131">
    <property type="component" value="Unassembled WGS sequence"/>
</dbReference>
<evidence type="ECO:0000259" key="1">
    <source>
        <dbReference type="Pfam" id="PF08241"/>
    </source>
</evidence>
<dbReference type="InterPro" id="IPR013216">
    <property type="entry name" value="Methyltransf_11"/>
</dbReference>
<name>A0AAU9ICG8_9CILI</name>